<dbReference type="InterPro" id="IPR001633">
    <property type="entry name" value="EAL_dom"/>
</dbReference>
<dbReference type="PROSITE" id="PS50883">
    <property type="entry name" value="EAL"/>
    <property type="match status" value="1"/>
</dbReference>
<name>A0A4V1KJB2_9HYPH</name>
<accession>A0A4V1KJB2</accession>
<dbReference type="Gene3D" id="2.10.70.100">
    <property type="match status" value="2"/>
</dbReference>
<dbReference type="InterPro" id="IPR035919">
    <property type="entry name" value="EAL_sf"/>
</dbReference>
<dbReference type="Proteomes" id="UP000289708">
    <property type="component" value="Unassembled WGS sequence"/>
</dbReference>
<dbReference type="SUPFAM" id="SSF55781">
    <property type="entry name" value="GAF domain-like"/>
    <property type="match status" value="1"/>
</dbReference>
<dbReference type="RefSeq" id="WP_128777412.1">
    <property type="nucleotide sequence ID" value="NZ_RYFI01000008.1"/>
</dbReference>
<feature type="domain" description="PAC" evidence="2">
    <location>
        <begin position="269"/>
        <end position="321"/>
    </location>
</feature>
<organism evidence="5 6">
    <name type="scientific">Hansschlegelia zhihuaiae</name>
    <dbReference type="NCBI Taxonomy" id="405005"/>
    <lineage>
        <taxon>Bacteria</taxon>
        <taxon>Pseudomonadati</taxon>
        <taxon>Pseudomonadota</taxon>
        <taxon>Alphaproteobacteria</taxon>
        <taxon>Hyphomicrobiales</taxon>
        <taxon>Methylopilaceae</taxon>
        <taxon>Hansschlegelia</taxon>
    </lineage>
</organism>
<dbReference type="EMBL" id="RYFI01000008">
    <property type="protein sequence ID" value="RXF73582.1"/>
    <property type="molecule type" value="Genomic_DNA"/>
</dbReference>
<dbReference type="InterPro" id="IPR000014">
    <property type="entry name" value="PAS"/>
</dbReference>
<dbReference type="Gene3D" id="3.30.450.20">
    <property type="entry name" value="PAS domain"/>
    <property type="match status" value="4"/>
</dbReference>
<feature type="domain" description="PAS" evidence="1">
    <location>
        <begin position="448"/>
        <end position="518"/>
    </location>
</feature>
<evidence type="ECO:0000313" key="6">
    <source>
        <dbReference type="Proteomes" id="UP000289708"/>
    </source>
</evidence>
<dbReference type="SMART" id="SM00086">
    <property type="entry name" value="PAC"/>
    <property type="match status" value="4"/>
</dbReference>
<proteinExistence type="predicted"/>
<dbReference type="InterPro" id="IPR000160">
    <property type="entry name" value="GGDEF_dom"/>
</dbReference>
<dbReference type="Gene3D" id="3.30.70.270">
    <property type="match status" value="1"/>
</dbReference>
<dbReference type="SUPFAM" id="SSF141868">
    <property type="entry name" value="EAL domain-like"/>
    <property type="match status" value="1"/>
</dbReference>
<dbReference type="InterPro" id="IPR043128">
    <property type="entry name" value="Rev_trsase/Diguanyl_cyclase"/>
</dbReference>
<dbReference type="InterPro" id="IPR029016">
    <property type="entry name" value="GAF-like_dom_sf"/>
</dbReference>
<dbReference type="PROSITE" id="PS50887">
    <property type="entry name" value="GGDEF"/>
    <property type="match status" value="1"/>
</dbReference>
<dbReference type="SMART" id="SM00065">
    <property type="entry name" value="GAF"/>
    <property type="match status" value="1"/>
</dbReference>
<protein>
    <submittedName>
        <fullName evidence="5">EAL domain-containing protein</fullName>
    </submittedName>
</protein>
<dbReference type="OrthoDB" id="9814202at2"/>
<gene>
    <name evidence="5" type="ORF">EK403_10370</name>
</gene>
<dbReference type="SMART" id="SM00052">
    <property type="entry name" value="EAL"/>
    <property type="match status" value="1"/>
</dbReference>
<feature type="domain" description="EAL" evidence="3">
    <location>
        <begin position="878"/>
        <end position="1127"/>
    </location>
</feature>
<comment type="caution">
    <text evidence="5">The sequence shown here is derived from an EMBL/GenBank/DDBJ whole genome shotgun (WGS) entry which is preliminary data.</text>
</comment>
<dbReference type="PANTHER" id="PTHR44757:SF2">
    <property type="entry name" value="BIOFILM ARCHITECTURE MAINTENANCE PROTEIN MBAA"/>
    <property type="match status" value="1"/>
</dbReference>
<dbReference type="NCBIfam" id="TIGR00254">
    <property type="entry name" value="GGDEF"/>
    <property type="match status" value="1"/>
</dbReference>
<evidence type="ECO:0000259" key="1">
    <source>
        <dbReference type="PROSITE" id="PS50112"/>
    </source>
</evidence>
<feature type="domain" description="PAC" evidence="2">
    <location>
        <begin position="652"/>
        <end position="705"/>
    </location>
</feature>
<dbReference type="Pfam" id="PF08447">
    <property type="entry name" value="PAS_3"/>
    <property type="match status" value="3"/>
</dbReference>
<sequence length="1130" mass="124154">MRRRAGEARRLVALRDLRILDTGPEPHLDAVCRTAAALFDAPIALIPLIDETRLWFKARVGVEDAEIARFGSFCDAVMGGGDATVVRDLADDPRFAKSPLVVGPPYARFYAGAPISCGSGHRIGTVCVIDVKPRPDFSERQAAQLTDLVRIVESHLRLHEAELARAAAAEEGRRVADLLEERESRLLAAHESQAIAEKAAGIGHWRIDVAAREILWSDGVSRIFGRNAELKALTLDEHLSFYHPADGERVRGLVEVAAMGQSRADDGGYKHHSRVIRPDGEVRTICVHGVASYATSGKVEALHGVCIDVTDRARSEAKFRDASALLRLTLESMDQGLLMIGPDDRIRICNRRASELLGLSDEVVHEGARLEDIKRHQFERGEFRLETPEMVRRIMEGGVERAPDCYERRRPDGTTLEVRTTALADGGVVRTLTDITARVESARAMEESELRYRLLAENTTDLIIWCELDTTRRYVSPAAKAVLGYDAEELVGTKPLGFVHPDDVEAYRRLLDDLTSARIEHAVTCLRYLRKDDALVWVEVSFSLTRDAATGRPTGYVASLRDVTDRKTAEEELKVSEQRLALALDSGSDGLWDWNLQTGIVRLSDQWFVMLGYDRGDVDDDVNAWATLIHPDDVEATRRLLVDHLKGLTPTFECEYRMRRKDGSYAWTLARGKVVTRSADGRAVRIIGTHIDVTKRKETERQVAHMAVHDALTGLPNRTLFRQRLNEAVAVAERSKRAFALLACDLDRFKSVNDTRGHVAGDALLRTIAERLSSVVREGDTVARLGGDEFAIIVALDSPRAASVAAQRVIDAVGQPIDLDGQAVAVGVSIGVAICPQDAEDADHLFKNADIALYKAKAAGRNTHRFYETGMDAALAERTQLEIDLREAVRAGGLALAFQPIMNAAAGTVSGFEALMRWPHPRRGMVPPSEFIPIAEETGLILPLGDWALREACRAAASWPDEMRVSVNVSGVQFQRPGLEQSVVGALSAAGLPAERLELEITESVLMQDSEAAVSTLLRIRSLGVRIALDDFGTGYSSLSYLRRFPFDKIKIDRSFIVEIDDPETAAIVKAIVGLGERSGAAITAEGVETSAQFEGVRQAGCTEVQGYLFSPPLPAEQAVAFVNRQKRAA</sequence>
<feature type="domain" description="GGDEF" evidence="4">
    <location>
        <begin position="737"/>
        <end position="869"/>
    </location>
</feature>
<feature type="domain" description="PAS" evidence="1">
    <location>
        <begin position="576"/>
        <end position="648"/>
    </location>
</feature>
<dbReference type="Pfam" id="PF00990">
    <property type="entry name" value="GGDEF"/>
    <property type="match status" value="1"/>
</dbReference>
<dbReference type="InterPro" id="IPR003018">
    <property type="entry name" value="GAF"/>
</dbReference>
<dbReference type="GO" id="GO:0003824">
    <property type="term" value="F:catalytic activity"/>
    <property type="evidence" value="ECO:0007669"/>
    <property type="project" value="UniProtKB-ARBA"/>
</dbReference>
<dbReference type="AlphaFoldDB" id="A0A4V1KJB2"/>
<dbReference type="InterPro" id="IPR000700">
    <property type="entry name" value="PAS-assoc_C"/>
</dbReference>
<dbReference type="InterPro" id="IPR052155">
    <property type="entry name" value="Biofilm_reg_signaling"/>
</dbReference>
<dbReference type="PROSITE" id="PS50112">
    <property type="entry name" value="PAS"/>
    <property type="match status" value="2"/>
</dbReference>
<dbReference type="CDD" id="cd01949">
    <property type="entry name" value="GGDEF"/>
    <property type="match status" value="1"/>
</dbReference>
<feature type="domain" description="PAC" evidence="2">
    <location>
        <begin position="522"/>
        <end position="575"/>
    </location>
</feature>
<dbReference type="SMART" id="SM00267">
    <property type="entry name" value="GGDEF"/>
    <property type="match status" value="1"/>
</dbReference>
<evidence type="ECO:0000259" key="3">
    <source>
        <dbReference type="PROSITE" id="PS50883"/>
    </source>
</evidence>
<keyword evidence="6" id="KW-1185">Reference proteome</keyword>
<dbReference type="InterPro" id="IPR035965">
    <property type="entry name" value="PAS-like_dom_sf"/>
</dbReference>
<evidence type="ECO:0000259" key="4">
    <source>
        <dbReference type="PROSITE" id="PS50887"/>
    </source>
</evidence>
<dbReference type="SUPFAM" id="SSF55785">
    <property type="entry name" value="PYP-like sensor domain (PAS domain)"/>
    <property type="match status" value="4"/>
</dbReference>
<dbReference type="Pfam" id="PF12860">
    <property type="entry name" value="PAS_7"/>
    <property type="match status" value="1"/>
</dbReference>
<dbReference type="PANTHER" id="PTHR44757">
    <property type="entry name" value="DIGUANYLATE CYCLASE DGCP"/>
    <property type="match status" value="1"/>
</dbReference>
<dbReference type="Gene3D" id="3.20.20.450">
    <property type="entry name" value="EAL domain"/>
    <property type="match status" value="1"/>
</dbReference>
<dbReference type="SUPFAM" id="SSF55073">
    <property type="entry name" value="Nucleotide cyclase"/>
    <property type="match status" value="1"/>
</dbReference>
<dbReference type="InterPro" id="IPR029787">
    <property type="entry name" value="Nucleotide_cyclase"/>
</dbReference>
<dbReference type="FunFam" id="3.30.70.270:FF:000001">
    <property type="entry name" value="Diguanylate cyclase domain protein"/>
    <property type="match status" value="1"/>
</dbReference>
<reference evidence="5 6" key="1">
    <citation type="submission" date="2018-12" db="EMBL/GenBank/DDBJ databases">
        <title>bacterium Hansschlegelia zhihuaiae S113.</title>
        <authorList>
            <person name="He J."/>
        </authorList>
    </citation>
    <scope>NUCLEOTIDE SEQUENCE [LARGE SCALE GENOMIC DNA]</scope>
    <source>
        <strain evidence="5 6">S 113</strain>
    </source>
</reference>
<evidence type="ECO:0000313" key="5">
    <source>
        <dbReference type="EMBL" id="RXF73582.1"/>
    </source>
</evidence>
<dbReference type="InterPro" id="IPR001610">
    <property type="entry name" value="PAC"/>
</dbReference>
<dbReference type="NCBIfam" id="TIGR00229">
    <property type="entry name" value="sensory_box"/>
    <property type="match status" value="2"/>
</dbReference>
<dbReference type="Gene3D" id="3.30.450.40">
    <property type="match status" value="1"/>
</dbReference>
<evidence type="ECO:0000259" key="2">
    <source>
        <dbReference type="PROSITE" id="PS50113"/>
    </source>
</evidence>
<dbReference type="Pfam" id="PF00563">
    <property type="entry name" value="EAL"/>
    <property type="match status" value="1"/>
</dbReference>
<dbReference type="CDD" id="cd00130">
    <property type="entry name" value="PAS"/>
    <property type="match status" value="4"/>
</dbReference>
<dbReference type="CDD" id="cd01948">
    <property type="entry name" value="EAL"/>
    <property type="match status" value="1"/>
</dbReference>
<dbReference type="PROSITE" id="PS50113">
    <property type="entry name" value="PAC"/>
    <property type="match status" value="3"/>
</dbReference>
<dbReference type="InterPro" id="IPR013655">
    <property type="entry name" value="PAS_fold_3"/>
</dbReference>
<dbReference type="SMART" id="SM00091">
    <property type="entry name" value="PAS"/>
    <property type="match status" value="4"/>
</dbReference>